<organism evidence="1">
    <name type="scientific">Streptomyces sp. NBC_01393</name>
    <dbReference type="NCBI Taxonomy" id="2903851"/>
    <lineage>
        <taxon>Bacteria</taxon>
        <taxon>Bacillati</taxon>
        <taxon>Actinomycetota</taxon>
        <taxon>Actinomycetes</taxon>
        <taxon>Kitasatosporales</taxon>
        <taxon>Streptomycetaceae</taxon>
        <taxon>Streptomyces</taxon>
    </lineage>
</organism>
<dbReference type="AlphaFoldDB" id="A0AAU3HW18"/>
<dbReference type="EMBL" id="CP109546">
    <property type="protein sequence ID" value="WTZ09798.1"/>
    <property type="molecule type" value="Genomic_DNA"/>
</dbReference>
<name>A0AAU3HW18_9ACTN</name>
<reference evidence="1" key="1">
    <citation type="submission" date="2022-10" db="EMBL/GenBank/DDBJ databases">
        <title>The complete genomes of actinobacterial strains from the NBC collection.</title>
        <authorList>
            <person name="Joergensen T.S."/>
            <person name="Alvarez Arevalo M."/>
            <person name="Sterndorff E.B."/>
            <person name="Faurdal D."/>
            <person name="Vuksanovic O."/>
            <person name="Mourched A.-S."/>
            <person name="Charusanti P."/>
            <person name="Shaw S."/>
            <person name="Blin K."/>
            <person name="Weber T."/>
        </authorList>
    </citation>
    <scope>NUCLEOTIDE SEQUENCE</scope>
    <source>
        <strain evidence="1">NBC_01393</strain>
    </source>
</reference>
<evidence type="ECO:0008006" key="2">
    <source>
        <dbReference type="Google" id="ProtNLM"/>
    </source>
</evidence>
<protein>
    <recommendedName>
        <fullName evidence="2">Alkylmercury lyase</fullName>
    </recommendedName>
</protein>
<evidence type="ECO:0000313" key="1">
    <source>
        <dbReference type="EMBL" id="WTZ09798.1"/>
    </source>
</evidence>
<accession>A0AAU3HW18</accession>
<gene>
    <name evidence="1" type="ORF">OG699_18465</name>
</gene>
<sequence length="199" mass="20994">MPLDALLPVPGSRAADDLRTALAPILDAALDGVVRQRFIAQFAQGQQLLGALTEAGTVHCSIGLHRDDVDAGAASCGRPLLSFFTVSWRATAVSPRAVTAARAVSGLDAQARIEFVELPCGPVAFSETVHIPGVVSGIPQTPLVQFRAHLPHPDCRRLAVFTLSTAAVGRSEQYRAILRRIAALASFDNPLSPACSRVP</sequence>
<proteinExistence type="predicted"/>